<dbReference type="InterPro" id="IPR051913">
    <property type="entry name" value="GH2_Domain-Containing"/>
</dbReference>
<reference evidence="4 5" key="2">
    <citation type="submission" date="2015-01" db="EMBL/GenBank/DDBJ databases">
        <title>Complete genome sequence of Pyrinomonas methylaliphatogenes type strain K22T.</title>
        <authorList>
            <person name="Lee K.C.Y."/>
            <person name="Power J.F."/>
            <person name="Dunfield P.F."/>
            <person name="Morgan X.C."/>
            <person name="Huttenhower C."/>
            <person name="Stott M.B."/>
        </authorList>
    </citation>
    <scope>NUCLEOTIDE SEQUENCE [LARGE SCALE GENOMIC DNA]</scope>
    <source>
        <strain evidence="4 5">K22</strain>
    </source>
</reference>
<protein>
    <submittedName>
        <fullName evidence="4">Beta-galactosidase/beta-glucuronidase</fullName>
    </submittedName>
</protein>
<dbReference type="SUPFAM" id="SSF51445">
    <property type="entry name" value="(Trans)glycosidases"/>
    <property type="match status" value="1"/>
</dbReference>
<dbReference type="OrthoDB" id="9814867at2"/>
<dbReference type="EMBL" id="CBXV010000001">
    <property type="protein sequence ID" value="CDM64172.1"/>
    <property type="molecule type" value="Genomic_DNA"/>
</dbReference>
<dbReference type="Gene3D" id="3.20.20.80">
    <property type="entry name" value="Glycosidases"/>
    <property type="match status" value="1"/>
</dbReference>
<feature type="domain" description="F5/8 type C" evidence="3">
    <location>
        <begin position="907"/>
        <end position="1060"/>
    </location>
</feature>
<feature type="region of interest" description="Disordered" evidence="1">
    <location>
        <begin position="1064"/>
        <end position="1099"/>
    </location>
</feature>
<evidence type="ECO:0000313" key="4">
    <source>
        <dbReference type="EMBL" id="CDM64172.1"/>
    </source>
</evidence>
<dbReference type="InterPro" id="IPR006103">
    <property type="entry name" value="Glyco_hydro_2_cat"/>
</dbReference>
<organism evidence="4 5">
    <name type="scientific">Pyrinomonas methylaliphatogenes</name>
    <dbReference type="NCBI Taxonomy" id="454194"/>
    <lineage>
        <taxon>Bacteria</taxon>
        <taxon>Pseudomonadati</taxon>
        <taxon>Acidobacteriota</taxon>
        <taxon>Blastocatellia</taxon>
        <taxon>Blastocatellales</taxon>
        <taxon>Pyrinomonadaceae</taxon>
        <taxon>Pyrinomonas</taxon>
    </lineage>
</organism>
<dbReference type="InterPro" id="IPR017853">
    <property type="entry name" value="GH"/>
</dbReference>
<keyword evidence="5" id="KW-1185">Reference proteome</keyword>
<dbReference type="Pfam" id="PF00754">
    <property type="entry name" value="F5_F8_type_C"/>
    <property type="match status" value="1"/>
</dbReference>
<feature type="signal peptide" evidence="2">
    <location>
        <begin position="1"/>
        <end position="27"/>
    </location>
</feature>
<evidence type="ECO:0000313" key="5">
    <source>
        <dbReference type="Proteomes" id="UP000031518"/>
    </source>
</evidence>
<proteinExistence type="predicted"/>
<dbReference type="PANTHER" id="PTHR42732">
    <property type="entry name" value="BETA-GALACTOSIDASE"/>
    <property type="match status" value="1"/>
</dbReference>
<sequence precursor="true">MPTYRSSPFLASIALILLSASASTAQARLDLAGAWRFALDPHDQGIEGRWFARDLADRIRLPGSLQEQGYGDEISTATPWVLSLYDRHWYLRAEYRAAAQPGNVRVPFLAQPPRHYLGPAWYQRDLEIPAAWSGKRIALFLERPHWETTVWLDDREIGSCRSLVAPHVYELGQLTTGKHRLTIRIDNRLIMPYRPDAHSVSDSLGGTWNGIVGRIELQATTPVWLDDVQVFPDIEKRSARVKVQIGNITGRAGTGTLTVNGASVPASWGAQGGSAELEIALDQNAQTWDEFNPALQKLTVRLVGDGADDTRQVTFGLRSLRADGTRFLLNGRPIIFRGTHHGGDFPLTGYPPTDVEYWRRLIRLCQSWGLNHMRFHSFCPPEAAFIAADELGFYLQPEAGMWNAISPGTEMERMLYEETERMIRAYGNHPSFMLLSPSNEPSGRWKEALPRWVEHFRREDPRRLYTTGTGWSLIDAPGPVKGADYLAVHRIGPNMLRGPSAWFGLDYSRSLRGVDVPVIVHELGQWSAYPDYDVIKKFTGYLRPGNYEIFRASMAAHGLLAKDKDFAFASGRFQLACYKEEIEANLRTPGLSGFQLLDLHDYLGQGTALVGVLDPFWEQKGYVTAEEFRRFCGPTVPLARLPSRVFTTDDLFAVDVEIAHYGPAPLEKATPYWKIADSDGKIVAQGEWPKRTIPIGKNIPLGKIEVELAKFPAPRAYRLIVGLRGTQAENDWDFWIYPARVDTTAPRDILITRSWEEAETRLAEGGKVLFIPRVADLDWTSPPLDVVPIFWNRQMNPAWSRMLGLWIDERHPAFARFPTRSYFDWQWADLIRGVRAINLDSLPRELEPVVYAIDDWNRNYKLGVIFECRVGRGRLLVSAIDLIDRLAERPAARQLRRSLLDYMASARFQPRVSVAASAIRGLLFDTRIMSKLGATAHADEGDAARAIDGDPNTYWFSSRHPYPHELVIRFPSPTAISGVVIMPRQNHREHEGDIREYLLLASDDGATWHEVKRGELVSTFAPQRIAFAQTITTRHLKLVALSGFADDQTAALAELAVIYAGPPLGENGDGSIRYQRQRSASPDVDEAPDRPMPRRATRP</sequence>
<evidence type="ECO:0000259" key="3">
    <source>
        <dbReference type="PROSITE" id="PS50022"/>
    </source>
</evidence>
<evidence type="ECO:0000256" key="1">
    <source>
        <dbReference type="SAM" id="MobiDB-lite"/>
    </source>
</evidence>
<dbReference type="GO" id="GO:0005975">
    <property type="term" value="P:carbohydrate metabolic process"/>
    <property type="evidence" value="ECO:0007669"/>
    <property type="project" value="InterPro"/>
</dbReference>
<dbReference type="InterPro" id="IPR008979">
    <property type="entry name" value="Galactose-bd-like_sf"/>
</dbReference>
<dbReference type="GO" id="GO:0004553">
    <property type="term" value="F:hydrolase activity, hydrolyzing O-glycosyl compounds"/>
    <property type="evidence" value="ECO:0007669"/>
    <property type="project" value="InterPro"/>
</dbReference>
<name>A0A0B6WU14_9BACT</name>
<dbReference type="Gene3D" id="2.60.120.260">
    <property type="entry name" value="Galactose-binding domain-like"/>
    <property type="match status" value="2"/>
</dbReference>
<dbReference type="AlphaFoldDB" id="A0A0B6WU14"/>
<dbReference type="PANTHER" id="PTHR42732:SF1">
    <property type="entry name" value="BETA-MANNOSIDASE"/>
    <property type="match status" value="1"/>
</dbReference>
<evidence type="ECO:0000256" key="2">
    <source>
        <dbReference type="SAM" id="SignalP"/>
    </source>
</evidence>
<dbReference type="Pfam" id="PF02836">
    <property type="entry name" value="Glyco_hydro_2_C"/>
    <property type="match status" value="1"/>
</dbReference>
<reference evidence="4 5" key="1">
    <citation type="submission" date="2013-12" db="EMBL/GenBank/DDBJ databases">
        <authorList>
            <person name="Stott M."/>
        </authorList>
    </citation>
    <scope>NUCLEOTIDE SEQUENCE [LARGE SCALE GENOMIC DNA]</scope>
    <source>
        <strain evidence="4 5">K22</strain>
    </source>
</reference>
<dbReference type="STRING" id="454194.PYK22_00164"/>
<dbReference type="RefSeq" id="WP_060635186.1">
    <property type="nucleotide sequence ID" value="NZ_CBXV010000001.1"/>
</dbReference>
<dbReference type="SUPFAM" id="SSF49785">
    <property type="entry name" value="Galactose-binding domain-like"/>
    <property type="match status" value="2"/>
</dbReference>
<dbReference type="InterPro" id="IPR000421">
    <property type="entry name" value="FA58C"/>
</dbReference>
<accession>A0A0B6WU14</accession>
<dbReference type="Proteomes" id="UP000031518">
    <property type="component" value="Unassembled WGS sequence"/>
</dbReference>
<dbReference type="PROSITE" id="PS50022">
    <property type="entry name" value="FA58C_3"/>
    <property type="match status" value="1"/>
</dbReference>
<feature type="chain" id="PRO_5002122998" evidence="2">
    <location>
        <begin position="28"/>
        <end position="1099"/>
    </location>
</feature>
<keyword evidence="2" id="KW-0732">Signal</keyword>
<gene>
    <name evidence="4" type="ORF">PYK22_00164</name>
</gene>